<name>A0AC61R5N7_9FIRM</name>
<sequence>MNDKKMTISQFARLHDVNKRTLHYYDEIGLFSPNTKSENGYRLYDFRQNIDFEYIQMLKELRMRIDEIRAYQRHPNADALLSILTQKQTEVEAAIRKLKETQNVLESLKRRLSFYDQLVHSTIEVRTLPAMRLRVLPFHYDQNDIEQVYALAKENWGSAQIRMGMGEYIRVNKIMAHDWQTYDGIYSIALDDAPDHECVSLPEGPYVFACHKGDWNELPSFYERILSFVKANRLTLGTNAYEFGLNEFAIASMDEYVTCIFIPILHEKNHD</sequence>
<gene>
    <name evidence="1" type="ORF">E5336_08790</name>
</gene>
<reference evidence="1" key="1">
    <citation type="submission" date="2019-04" db="EMBL/GenBank/DDBJ databases">
        <title>Microbes associate with the intestines of laboratory mice.</title>
        <authorList>
            <person name="Navarre W."/>
            <person name="Wong E."/>
            <person name="Huang K."/>
            <person name="Tropini C."/>
            <person name="Ng K."/>
            <person name="Yu B."/>
        </authorList>
    </citation>
    <scope>NUCLEOTIDE SEQUENCE</scope>
    <source>
        <strain evidence="1">NM09_H32</strain>
    </source>
</reference>
<keyword evidence="2" id="KW-1185">Reference proteome</keyword>
<dbReference type="EMBL" id="SRYG01000018">
    <property type="protein sequence ID" value="TGY65376.1"/>
    <property type="molecule type" value="Genomic_DNA"/>
</dbReference>
<evidence type="ECO:0000313" key="1">
    <source>
        <dbReference type="EMBL" id="TGY65376.1"/>
    </source>
</evidence>
<dbReference type="Proteomes" id="UP000308836">
    <property type="component" value="Unassembled WGS sequence"/>
</dbReference>
<protein>
    <submittedName>
        <fullName evidence="1">MerR family DNA-binding transcriptional regulator</fullName>
    </submittedName>
</protein>
<proteinExistence type="predicted"/>
<organism evidence="1 2">
    <name type="scientific">Dubosiella muris</name>
    <dbReference type="NCBI Taxonomy" id="3038133"/>
    <lineage>
        <taxon>Bacteria</taxon>
        <taxon>Bacillati</taxon>
        <taxon>Bacillota</taxon>
        <taxon>Erysipelotrichia</taxon>
        <taxon>Erysipelotrichales</taxon>
        <taxon>Erysipelotrichaceae</taxon>
        <taxon>Dubosiella</taxon>
    </lineage>
</organism>
<keyword evidence="1" id="KW-0238">DNA-binding</keyword>
<evidence type="ECO:0000313" key="2">
    <source>
        <dbReference type="Proteomes" id="UP000308836"/>
    </source>
</evidence>
<comment type="caution">
    <text evidence="1">The sequence shown here is derived from an EMBL/GenBank/DDBJ whole genome shotgun (WGS) entry which is preliminary data.</text>
</comment>
<accession>A0AC61R5N7</accession>